<evidence type="ECO:0000259" key="2">
    <source>
        <dbReference type="PROSITE" id="PS50966"/>
    </source>
</evidence>
<dbReference type="InterPro" id="IPR011604">
    <property type="entry name" value="PDDEXK-like_dom_sf"/>
</dbReference>
<comment type="caution">
    <text evidence="3">The sequence shown here is derived from an EMBL/GenBank/DDBJ whole genome shotgun (WGS) entry which is preliminary data.</text>
</comment>
<dbReference type="InterPro" id="IPR051703">
    <property type="entry name" value="NF-kappa-B_Signaling_Reg"/>
</dbReference>
<keyword evidence="1" id="KW-0863">Zinc-finger</keyword>
<dbReference type="Gene3D" id="3.90.320.10">
    <property type="match status" value="1"/>
</dbReference>
<feature type="domain" description="SWIM-type" evidence="2">
    <location>
        <begin position="80"/>
        <end position="117"/>
    </location>
</feature>
<dbReference type="CDD" id="cd22343">
    <property type="entry name" value="PDDEXK_lambda_exonuclease-like"/>
    <property type="match status" value="1"/>
</dbReference>
<dbReference type="PANTHER" id="PTHR46609">
    <property type="entry name" value="EXONUCLEASE, PHAGE-TYPE/RECB, C-TERMINAL DOMAIN-CONTAINING PROTEIN"/>
    <property type="match status" value="1"/>
</dbReference>
<dbReference type="EMBL" id="JAICCE010000001">
    <property type="protein sequence ID" value="KAG9282110.1"/>
    <property type="molecule type" value="Genomic_DNA"/>
</dbReference>
<dbReference type="PANTHER" id="PTHR46609:SF7">
    <property type="match status" value="1"/>
</dbReference>
<dbReference type="GO" id="GO:0008270">
    <property type="term" value="F:zinc ion binding"/>
    <property type="evidence" value="ECO:0007669"/>
    <property type="project" value="UniProtKB-KW"/>
</dbReference>
<evidence type="ECO:0000313" key="3">
    <source>
        <dbReference type="EMBL" id="KAG9282110.1"/>
    </source>
</evidence>
<dbReference type="Pfam" id="PF09588">
    <property type="entry name" value="YqaJ"/>
    <property type="match status" value="1"/>
</dbReference>
<dbReference type="GO" id="GO:0006281">
    <property type="term" value="P:DNA repair"/>
    <property type="evidence" value="ECO:0007669"/>
    <property type="project" value="UniProtKB-ARBA"/>
</dbReference>
<dbReference type="PROSITE" id="PS50966">
    <property type="entry name" value="ZF_SWIM"/>
    <property type="match status" value="1"/>
</dbReference>
<gene>
    <name evidence="3" type="ORF">AMEX_G720</name>
</gene>
<dbReference type="InterPro" id="IPR007527">
    <property type="entry name" value="Znf_SWIM"/>
</dbReference>
<dbReference type="InterPro" id="IPR011335">
    <property type="entry name" value="Restrct_endonuc-II-like"/>
</dbReference>
<accession>A0A8T2MEU0</accession>
<reference evidence="3 4" key="1">
    <citation type="submission" date="2021-07" db="EMBL/GenBank/DDBJ databases">
        <authorList>
            <person name="Imarazene B."/>
            <person name="Zahm M."/>
            <person name="Klopp C."/>
            <person name="Cabau C."/>
            <person name="Beille S."/>
            <person name="Jouanno E."/>
            <person name="Castinel A."/>
            <person name="Lluch J."/>
            <person name="Gil L."/>
            <person name="Kuchtly C."/>
            <person name="Lopez Roques C."/>
            <person name="Donnadieu C."/>
            <person name="Parrinello H."/>
            <person name="Journot L."/>
            <person name="Du K."/>
            <person name="Schartl M."/>
            <person name="Retaux S."/>
            <person name="Guiguen Y."/>
        </authorList>
    </citation>
    <scope>NUCLEOTIDE SEQUENCE [LARGE SCALE GENOMIC DNA]</scope>
    <source>
        <strain evidence="3">Pach_M1</strain>
        <tissue evidence="3">Testis</tissue>
    </source>
</reference>
<dbReference type="Proteomes" id="UP000752171">
    <property type="component" value="Unassembled WGS sequence"/>
</dbReference>
<dbReference type="SUPFAM" id="SSF52980">
    <property type="entry name" value="Restriction endonuclease-like"/>
    <property type="match status" value="1"/>
</dbReference>
<evidence type="ECO:0000256" key="1">
    <source>
        <dbReference type="PROSITE-ProRule" id="PRU00325"/>
    </source>
</evidence>
<name>A0A8T2MEU0_ASTMX</name>
<protein>
    <recommendedName>
        <fullName evidence="2">SWIM-type domain-containing protein</fullName>
    </recommendedName>
</protein>
<keyword evidence="1" id="KW-0479">Metal-binding</keyword>
<proteinExistence type="predicted"/>
<dbReference type="AlphaFoldDB" id="A0A8T2MEU0"/>
<sequence length="490" mass="55590">MDGFYYSSSLAELPRFRQDDVTRTVEELSRTKRAKLDKGYKFFFEQFIFDYEVSNVVEKEIRVRARCYRSLKKSEEPHKLEISLVAENITHLKWHMCTCAAGKGLCNHTVALLYQTAHYSTMGIKVVPIPVACTSKPQTWHRPRTQGIQPEPVDQLCVRKPKTSGSSGIKSTLYKAYTGPLPEESVMASASAMHSLDPQPLVCQVLLELTEMTLVESIFGLVPRGCVLSYQCPPDKTIDISTHVPAPVFPDLPQKNYRPSQNVHFVPNVHHFYHLQSLQVSRELSISIEKETREQSKCKLWNLMRHPRLTASRFHEAAHVRGESSAQALSLRMLKGVCQTEAMKRGLELEPEVLTRYAESFKVNVLPCGLVVHPDAPHLGASPDGKVVDPTENPPFGIVEVKCPNVDSIAHVHHVRLAGGKAHLKKSHKYYSQVQGQLAVTGLAWCDFITDTKNDFTVERIWRDEAFIEQLKEKLDLFYYNVYIEAYLSK</sequence>
<organism evidence="3 4">
    <name type="scientific">Astyanax mexicanus</name>
    <name type="common">Blind cave fish</name>
    <name type="synonym">Astyanax fasciatus mexicanus</name>
    <dbReference type="NCBI Taxonomy" id="7994"/>
    <lineage>
        <taxon>Eukaryota</taxon>
        <taxon>Metazoa</taxon>
        <taxon>Chordata</taxon>
        <taxon>Craniata</taxon>
        <taxon>Vertebrata</taxon>
        <taxon>Euteleostomi</taxon>
        <taxon>Actinopterygii</taxon>
        <taxon>Neopterygii</taxon>
        <taxon>Teleostei</taxon>
        <taxon>Ostariophysi</taxon>
        <taxon>Characiformes</taxon>
        <taxon>Characoidei</taxon>
        <taxon>Acestrorhamphidae</taxon>
        <taxon>Acestrorhamphinae</taxon>
        <taxon>Astyanax</taxon>
    </lineage>
</organism>
<dbReference type="InterPro" id="IPR019080">
    <property type="entry name" value="YqaJ_viral_recombinase"/>
</dbReference>
<evidence type="ECO:0000313" key="4">
    <source>
        <dbReference type="Proteomes" id="UP000752171"/>
    </source>
</evidence>
<keyword evidence="1" id="KW-0862">Zinc</keyword>